<feature type="compositionally biased region" description="Pro residues" evidence="1">
    <location>
        <begin position="220"/>
        <end position="231"/>
    </location>
</feature>
<feature type="compositionally biased region" description="Polar residues" evidence="1">
    <location>
        <begin position="377"/>
        <end position="406"/>
    </location>
</feature>
<feature type="region of interest" description="Disordered" evidence="1">
    <location>
        <begin position="1"/>
        <end position="20"/>
    </location>
</feature>
<feature type="region of interest" description="Disordered" evidence="1">
    <location>
        <begin position="665"/>
        <end position="912"/>
    </location>
</feature>
<protein>
    <submittedName>
        <fullName evidence="3">Uncharacterized protein</fullName>
    </submittedName>
</protein>
<keyword evidence="2" id="KW-0812">Transmembrane</keyword>
<organism evidence="3 4">
    <name type="scientific">Alternaria burnsii</name>
    <dbReference type="NCBI Taxonomy" id="1187904"/>
    <lineage>
        <taxon>Eukaryota</taxon>
        <taxon>Fungi</taxon>
        <taxon>Dikarya</taxon>
        <taxon>Ascomycota</taxon>
        <taxon>Pezizomycotina</taxon>
        <taxon>Dothideomycetes</taxon>
        <taxon>Pleosporomycetidae</taxon>
        <taxon>Pleosporales</taxon>
        <taxon>Pleosporineae</taxon>
        <taxon>Pleosporaceae</taxon>
        <taxon>Alternaria</taxon>
        <taxon>Alternaria sect. Alternaria</taxon>
    </lineage>
</organism>
<gene>
    <name evidence="3" type="ORF">GT037_006260</name>
</gene>
<feature type="region of interest" description="Disordered" evidence="1">
    <location>
        <begin position="375"/>
        <end position="510"/>
    </location>
</feature>
<evidence type="ECO:0000313" key="4">
    <source>
        <dbReference type="Proteomes" id="UP000596902"/>
    </source>
</evidence>
<keyword evidence="2" id="KW-1133">Transmembrane helix</keyword>
<feature type="compositionally biased region" description="Polar residues" evidence="1">
    <location>
        <begin position="683"/>
        <end position="694"/>
    </location>
</feature>
<comment type="caution">
    <text evidence="3">The sequence shown here is derived from an EMBL/GenBank/DDBJ whole genome shotgun (WGS) entry which is preliminary data.</text>
</comment>
<feature type="region of interest" description="Disordered" evidence="1">
    <location>
        <begin position="84"/>
        <end position="109"/>
    </location>
</feature>
<dbReference type="EMBL" id="JAAABM010000008">
    <property type="protein sequence ID" value="KAF7675541.1"/>
    <property type="molecule type" value="Genomic_DNA"/>
</dbReference>
<feature type="region of interest" description="Disordered" evidence="1">
    <location>
        <begin position="335"/>
        <end position="359"/>
    </location>
</feature>
<proteinExistence type="predicted"/>
<feature type="compositionally biased region" description="Low complexity" evidence="1">
    <location>
        <begin position="95"/>
        <end position="109"/>
    </location>
</feature>
<evidence type="ECO:0000313" key="3">
    <source>
        <dbReference type="EMBL" id="KAF7675541.1"/>
    </source>
</evidence>
<feature type="compositionally biased region" description="Basic and acidic residues" evidence="1">
    <location>
        <begin position="750"/>
        <end position="775"/>
    </location>
</feature>
<sequence length="933" mass="101270">MAPLEDEWETDGDEGETPPWVTEIEDIDSSTTALPEIVLSIVIEPLPYTVTGSTTPTSSAFESGFTGIMPPSGRPPMPSVRPLGYPSDRPWPPYQQASSTTESWQTSTSATTAFADHMGSSSLWATSTSTSNLNSEASQSLTNPYGGRPSDWNFSQKHVNNAPMYAAAAVIPIVVLAIIGGVALVCLRKRKRRKAEAIAAQSVAQEMKMQPQPNVRPYIAPPPPGSPPPPAISVSRSPPNHLLPPTSTSSAFQPIILGPIGSDSSNGAYLTGIDTSDMVSITSNTHRPVDNPFSDNNSLTEPPPPYRPHRQGIVSGLCVIGFAMSLDQHIHGSTDWHLPSPSSTPKSVTFPDGSLKTPKTETFPHSHFLDAWATPLPNGQHTPVQTPSFTLSTPLGRPSSSYSQPVRTPEDPEFHVNHFAPQNLPLPPVDASRRLSSSPDPNRLRKVGSQGQFGSRPVSMDFSHMQTPPPTRDASSRRSVQQSGGTEVATPATVVHRTPSQLPESSGGLFNQTPYGFADLQYTPHMMQFPSHGPMSAPPMPQSKLFWDPANDGMQMDLDVPLGVDPFGPTPHRPQHDMNWQAMNQANMMQTPAFQSFQASPMPASFANTPSQRQGSRPGSFVYTSAGVDPNMLLSFSNPDMTSSFGNMPDHPILDMSRQPYETQLRDAQNEREMAKKSRSQHSRSNTASLTGSAENAKPVLQRSNTDGGIRATKSLAMDSRTSIPANASTIPRRSSPLKRQGGGALKSIPELRRPRTRLIIDETGRARTETVHAGDDEETPKNKRQTSQQDLRRQYPGLYEDDESESEDDEPAPVISRNSSFAMPQPERRAAKHARADSGGLERPASFKMARSVSASRVAPDALSKASFETLRSTRRSATDNNTTRRFSAMDRPMSSSHPEDHHMPDSSGDALGALKKVVGARQQRIGRIATR</sequence>
<keyword evidence="4" id="KW-1185">Reference proteome</keyword>
<name>A0A8H7EF79_9PLEO</name>
<feature type="compositionally biased region" description="Polar residues" evidence="1">
    <location>
        <begin position="498"/>
        <end position="510"/>
    </location>
</feature>
<feature type="transmembrane region" description="Helical" evidence="2">
    <location>
        <begin position="164"/>
        <end position="187"/>
    </location>
</feature>
<evidence type="ECO:0000256" key="2">
    <source>
        <dbReference type="SAM" id="Phobius"/>
    </source>
</evidence>
<feature type="compositionally biased region" description="Polar residues" evidence="1">
    <location>
        <begin position="720"/>
        <end position="733"/>
    </location>
</feature>
<feature type="compositionally biased region" description="Acidic residues" evidence="1">
    <location>
        <begin position="800"/>
        <end position="812"/>
    </location>
</feature>
<dbReference type="GeneID" id="62204485"/>
<feature type="region of interest" description="Disordered" evidence="1">
    <location>
        <begin position="220"/>
        <end position="247"/>
    </location>
</feature>
<evidence type="ECO:0000256" key="1">
    <source>
        <dbReference type="SAM" id="MobiDB-lite"/>
    </source>
</evidence>
<dbReference type="RefSeq" id="XP_038785804.1">
    <property type="nucleotide sequence ID" value="XM_038931307.1"/>
</dbReference>
<accession>A0A8H7EF79</accession>
<dbReference type="AlphaFoldDB" id="A0A8H7EF79"/>
<reference evidence="3" key="1">
    <citation type="submission" date="2020-01" db="EMBL/GenBank/DDBJ databases">
        <authorList>
            <person name="Feng Z.H.Z."/>
        </authorList>
    </citation>
    <scope>NUCLEOTIDE SEQUENCE</scope>
    <source>
        <strain evidence="3">CBS107.38</strain>
    </source>
</reference>
<reference evidence="3" key="2">
    <citation type="submission" date="2020-08" db="EMBL/GenBank/DDBJ databases">
        <title>Draft Genome Sequence of Cumin Blight Pathogen Alternaria burnsii.</title>
        <authorList>
            <person name="Feng Z."/>
        </authorList>
    </citation>
    <scope>NUCLEOTIDE SEQUENCE</scope>
    <source>
        <strain evidence="3">CBS107.38</strain>
    </source>
</reference>
<keyword evidence="2" id="KW-0472">Membrane</keyword>
<dbReference type="Proteomes" id="UP000596902">
    <property type="component" value="Unassembled WGS sequence"/>
</dbReference>
<feature type="compositionally biased region" description="Acidic residues" evidence="1">
    <location>
        <begin position="1"/>
        <end position="16"/>
    </location>
</feature>
<feature type="compositionally biased region" description="Basic and acidic residues" evidence="1">
    <location>
        <begin position="665"/>
        <end position="676"/>
    </location>
</feature>